<dbReference type="Gene3D" id="3.30.70.100">
    <property type="match status" value="2"/>
</dbReference>
<gene>
    <name evidence="3" type="ORF">ACHAWO_005082</name>
</gene>
<name>A0ABD3NP24_9STRA</name>
<dbReference type="GO" id="GO:0000423">
    <property type="term" value="P:mitophagy"/>
    <property type="evidence" value="ECO:0007669"/>
    <property type="project" value="UniProtKB-ARBA"/>
</dbReference>
<proteinExistence type="inferred from homology"/>
<dbReference type="PANTHER" id="PTHR21017:SF17">
    <property type="entry name" value="PROTEIN NIPSNAP"/>
    <property type="match status" value="1"/>
</dbReference>
<keyword evidence="4" id="KW-1185">Reference proteome</keyword>
<dbReference type="AlphaFoldDB" id="A0ABD3NP24"/>
<reference evidence="3 4" key="1">
    <citation type="submission" date="2024-10" db="EMBL/GenBank/DDBJ databases">
        <title>Updated reference genomes for cyclostephanoid diatoms.</title>
        <authorList>
            <person name="Roberts W.R."/>
            <person name="Alverson A.J."/>
        </authorList>
    </citation>
    <scope>NUCLEOTIDE SEQUENCE [LARGE SCALE GENOMIC DNA]</scope>
    <source>
        <strain evidence="3 4">AJA010-31</strain>
    </source>
</reference>
<organism evidence="3 4">
    <name type="scientific">Cyclotella atomus</name>
    <dbReference type="NCBI Taxonomy" id="382360"/>
    <lineage>
        <taxon>Eukaryota</taxon>
        <taxon>Sar</taxon>
        <taxon>Stramenopiles</taxon>
        <taxon>Ochrophyta</taxon>
        <taxon>Bacillariophyta</taxon>
        <taxon>Coscinodiscophyceae</taxon>
        <taxon>Thalassiosirophycidae</taxon>
        <taxon>Stephanodiscales</taxon>
        <taxon>Stephanodiscaceae</taxon>
        <taxon>Cyclotella</taxon>
    </lineage>
</organism>
<dbReference type="InterPro" id="IPR012577">
    <property type="entry name" value="NIPSNAP"/>
</dbReference>
<evidence type="ECO:0000256" key="1">
    <source>
        <dbReference type="ARBA" id="ARBA00005291"/>
    </source>
</evidence>
<sequence>MISISSSSRSKTLQSLVPSVTKHAFSSTPTAQAIVELRQYALHPSSTAHYTQQTIASSPHRKSLPLKFFGFPETGAIPLNTAVHLYHYKSHADRLQMRAELAEKQEWQDYLGNVKECMKEQQSEIFVEAPLIKEFDEVSGLSALQDNSTAGVGSTKSIIEFRKYQLQLGYETVPNFLQLYSSALPSKLATIHPTTQLISLLVSDITSLNTVYEIWKHGDTMTCGMSAMEESRVRSRDALEWRRGIGEIAKLSVRFESSVLRPVVFSPLQ</sequence>
<dbReference type="Pfam" id="PF07978">
    <property type="entry name" value="NIPSNAP"/>
    <property type="match status" value="1"/>
</dbReference>
<feature type="domain" description="NIPSNAP" evidence="2">
    <location>
        <begin position="35"/>
        <end position="130"/>
    </location>
</feature>
<accession>A0ABD3NP24</accession>
<evidence type="ECO:0000259" key="2">
    <source>
        <dbReference type="Pfam" id="PF07978"/>
    </source>
</evidence>
<dbReference type="InterPro" id="IPR011008">
    <property type="entry name" value="Dimeric_a/b-barrel"/>
</dbReference>
<dbReference type="Proteomes" id="UP001530400">
    <property type="component" value="Unassembled WGS sequence"/>
</dbReference>
<dbReference type="PANTHER" id="PTHR21017">
    <property type="entry name" value="NIPSNAP-RELATED"/>
    <property type="match status" value="1"/>
</dbReference>
<dbReference type="EMBL" id="JALLPJ020001052">
    <property type="protein sequence ID" value="KAL3777316.1"/>
    <property type="molecule type" value="Genomic_DNA"/>
</dbReference>
<dbReference type="SUPFAM" id="SSF54909">
    <property type="entry name" value="Dimeric alpha+beta barrel"/>
    <property type="match status" value="2"/>
</dbReference>
<comment type="caution">
    <text evidence="3">The sequence shown here is derived from an EMBL/GenBank/DDBJ whole genome shotgun (WGS) entry which is preliminary data.</text>
</comment>
<evidence type="ECO:0000313" key="3">
    <source>
        <dbReference type="EMBL" id="KAL3777316.1"/>
    </source>
</evidence>
<dbReference type="InterPro" id="IPR051557">
    <property type="entry name" value="NipSnap_domain"/>
</dbReference>
<evidence type="ECO:0000313" key="4">
    <source>
        <dbReference type="Proteomes" id="UP001530400"/>
    </source>
</evidence>
<comment type="similarity">
    <text evidence="1">Belongs to the NipSnap family.</text>
</comment>
<protein>
    <recommendedName>
        <fullName evidence="2">NIPSNAP domain-containing protein</fullName>
    </recommendedName>
</protein>